<feature type="domain" description="Tr-type G" evidence="4">
    <location>
        <begin position="20"/>
        <end position="292"/>
    </location>
</feature>
<dbReference type="SMART" id="SM00838">
    <property type="entry name" value="EFG_C"/>
    <property type="match status" value="1"/>
</dbReference>
<evidence type="ECO:0000313" key="5">
    <source>
        <dbReference type="EMBL" id="SPM33505.1"/>
    </source>
</evidence>
<organism evidence="5 6">
    <name type="scientific">Mycobacterium rhizamassiliense</name>
    <dbReference type="NCBI Taxonomy" id="1841860"/>
    <lineage>
        <taxon>Bacteria</taxon>
        <taxon>Bacillati</taxon>
        <taxon>Actinomycetota</taxon>
        <taxon>Actinomycetes</taxon>
        <taxon>Mycobacteriales</taxon>
        <taxon>Mycobacteriaceae</taxon>
        <taxon>Mycobacterium</taxon>
    </lineage>
</organism>
<dbReference type="SUPFAM" id="SSF50447">
    <property type="entry name" value="Translation proteins"/>
    <property type="match status" value="1"/>
</dbReference>
<dbReference type="InterPro" id="IPR020568">
    <property type="entry name" value="Ribosomal_Su5_D2-typ_SF"/>
</dbReference>
<dbReference type="GO" id="GO:0032790">
    <property type="term" value="P:ribosome disassembly"/>
    <property type="evidence" value="ECO:0007669"/>
    <property type="project" value="TreeGrafter"/>
</dbReference>
<keyword evidence="5" id="KW-0648">Protein biosynthesis</keyword>
<dbReference type="InterPro" id="IPR014721">
    <property type="entry name" value="Ribsml_uS5_D2-typ_fold_subgr"/>
</dbReference>
<dbReference type="InterPro" id="IPR035649">
    <property type="entry name" value="EFG_V"/>
</dbReference>
<dbReference type="GO" id="GO:0003746">
    <property type="term" value="F:translation elongation factor activity"/>
    <property type="evidence" value="ECO:0007669"/>
    <property type="project" value="UniProtKB-KW"/>
</dbReference>
<dbReference type="InterPro" id="IPR000640">
    <property type="entry name" value="EFG_V-like"/>
</dbReference>
<dbReference type="EMBL" id="FUFA01000002">
    <property type="protein sequence ID" value="SPM33505.1"/>
    <property type="molecule type" value="Genomic_DNA"/>
</dbReference>
<dbReference type="InterPro" id="IPR009022">
    <property type="entry name" value="EFG_III"/>
</dbReference>
<dbReference type="InterPro" id="IPR005225">
    <property type="entry name" value="Small_GTP-bd"/>
</dbReference>
<dbReference type="CDD" id="cd01434">
    <property type="entry name" value="EFG_mtEFG1_IV"/>
    <property type="match status" value="1"/>
</dbReference>
<dbReference type="CDD" id="cd03713">
    <property type="entry name" value="EFG_mtEFG_C"/>
    <property type="match status" value="1"/>
</dbReference>
<dbReference type="Gene3D" id="3.30.70.240">
    <property type="match status" value="1"/>
</dbReference>
<dbReference type="InterPro" id="IPR027417">
    <property type="entry name" value="P-loop_NTPase"/>
</dbReference>
<dbReference type="Gene3D" id="3.40.50.300">
    <property type="entry name" value="P-loop containing nucleotide triphosphate hydrolases"/>
    <property type="match status" value="1"/>
</dbReference>
<dbReference type="InterPro" id="IPR000795">
    <property type="entry name" value="T_Tr_GTP-bd_dom"/>
</dbReference>
<dbReference type="Pfam" id="PF14492">
    <property type="entry name" value="EFG_III"/>
    <property type="match status" value="1"/>
</dbReference>
<dbReference type="SUPFAM" id="SSF54211">
    <property type="entry name" value="Ribosomal protein S5 domain 2-like"/>
    <property type="match status" value="1"/>
</dbReference>
<evidence type="ECO:0000259" key="4">
    <source>
        <dbReference type="PROSITE" id="PS51722"/>
    </source>
</evidence>
<dbReference type="InterPro" id="IPR009000">
    <property type="entry name" value="Transl_B-barrel_sf"/>
</dbReference>
<dbReference type="SUPFAM" id="SSF52540">
    <property type="entry name" value="P-loop containing nucleoside triphosphate hydrolases"/>
    <property type="match status" value="1"/>
</dbReference>
<dbReference type="Gene3D" id="3.30.70.870">
    <property type="entry name" value="Elongation Factor G (Translational Gtpase), domain 3"/>
    <property type="match status" value="1"/>
</dbReference>
<dbReference type="Proteomes" id="UP000240988">
    <property type="component" value="Unassembled WGS sequence"/>
</dbReference>
<dbReference type="Pfam" id="PF03764">
    <property type="entry name" value="EFG_IV"/>
    <property type="match status" value="1"/>
</dbReference>
<evidence type="ECO:0000256" key="1">
    <source>
        <dbReference type="ARBA" id="ARBA00022741"/>
    </source>
</evidence>
<accession>A0A2U3NQ13</accession>
<proteinExistence type="predicted"/>
<dbReference type="SUPFAM" id="SSF54980">
    <property type="entry name" value="EF-G C-terminal domain-like"/>
    <property type="match status" value="2"/>
</dbReference>
<protein>
    <recommendedName>
        <fullName evidence="3">Elongation factor G-like protein</fullName>
    </recommendedName>
</protein>
<dbReference type="OrthoDB" id="9801472at2"/>
<dbReference type="FunFam" id="3.30.70.240:FF:000012">
    <property type="entry name" value="Elongation factor G"/>
    <property type="match status" value="1"/>
</dbReference>
<sequence length="721" mass="76327">MADKANIARSGAAPIANGPGDVRNIVLVGPSGGGKTTLVETLLVAAGVLVRPGSIVDGSTICDYDDAEIRQQRSVGVAVVSLLHDGVKINLVDTPGYADFVGELRAGLRAADCALFVIAANEGVDEPTKSLWQECRQVGMPRAVAITKLDHARANYAEALAAAQDAFGDKVMPLYLPIGPASCEGLIGLLSQTRYLYAGGKRTTAAPEDSDAERIEDARGTLIEGIIEESEDESLMERYLGGEAIDEAVLIEDLERAIARGSFFPVIPVCSGTGVGTLELLEVATRGFPSPMEHPLPEVFTPLGAPHAELACDAGAPLLAEVVKTTSDPYVGRVSLVRVFSGTIKPDTTVHVSGHFSSFFGESNGSDSRASTHPDHDEDERIGVLSFPLGKQQRPAPAVVAGDICAIGKLSRAETGDTLSDKAEPLVLKPWTMPEPLLPIAIAAHAKTDEDKLSVGLGRLAAEDPTLRIAQNQETHQIVLWCMGEAHAGVVLDALANRYGVTVDTVQLRIPLRETFGGKAKGHGRHVKQSGGHGQYAVCEIEVEPLPEGSGFEFVDKVVGGAVPRNFIPSVEKGVRAQMEKGVHTGYPVVDIRVTLLDGKAHSVDSSDFAFQMAGSLALREAAAATKVSLLEPIDEISVLIPDDFVGAVMGDLSGRRGRVLGTDTVGQDRTMVRAEVPQVELTRYAIDLRSLAHGAASFTRSFARYEPMPESAATRVQATV</sequence>
<dbReference type="STRING" id="1841860.GCA_900157375_01310"/>
<dbReference type="GO" id="GO:0003924">
    <property type="term" value="F:GTPase activity"/>
    <property type="evidence" value="ECO:0007669"/>
    <property type="project" value="InterPro"/>
</dbReference>
<evidence type="ECO:0000256" key="3">
    <source>
        <dbReference type="ARBA" id="ARBA00073322"/>
    </source>
</evidence>
<gene>
    <name evidence="5" type="ORF">MRAB57_1309</name>
</gene>
<dbReference type="InterPro" id="IPR004161">
    <property type="entry name" value="EFTu-like_2"/>
</dbReference>
<dbReference type="FunFam" id="3.30.230.10:FF:000003">
    <property type="entry name" value="Elongation factor G"/>
    <property type="match status" value="1"/>
</dbReference>
<dbReference type="InterPro" id="IPR005517">
    <property type="entry name" value="Transl_elong_EFG/EF2_IV"/>
</dbReference>
<dbReference type="PANTHER" id="PTHR43261">
    <property type="entry name" value="TRANSLATION ELONGATION FACTOR G-RELATED"/>
    <property type="match status" value="1"/>
</dbReference>
<dbReference type="SMART" id="SM00889">
    <property type="entry name" value="EFG_IV"/>
    <property type="match status" value="1"/>
</dbReference>
<reference evidence="5 6" key="1">
    <citation type="submission" date="2017-01" db="EMBL/GenBank/DDBJ databases">
        <authorList>
            <consortium name="Urmite Genomes"/>
        </authorList>
    </citation>
    <scope>NUCLEOTIDE SEQUENCE [LARGE SCALE GENOMIC DNA]</scope>
    <source>
        <strain evidence="5 6">AB57</strain>
    </source>
</reference>
<dbReference type="Pfam" id="PF03144">
    <property type="entry name" value="GTP_EFTU_D2"/>
    <property type="match status" value="1"/>
</dbReference>
<dbReference type="CDD" id="cd16262">
    <property type="entry name" value="EFG_III"/>
    <property type="match status" value="1"/>
</dbReference>
<dbReference type="AlphaFoldDB" id="A0A2U3NQ13"/>
<evidence type="ECO:0000313" key="6">
    <source>
        <dbReference type="Proteomes" id="UP000240988"/>
    </source>
</evidence>
<keyword evidence="1" id="KW-0547">Nucleotide-binding</keyword>
<dbReference type="FunFam" id="2.40.30.10:FF:000151">
    <property type="entry name" value="Translation elongation factor EF-G"/>
    <property type="match status" value="1"/>
</dbReference>
<keyword evidence="5" id="KW-0251">Elongation factor</keyword>
<dbReference type="Pfam" id="PF00009">
    <property type="entry name" value="GTP_EFTU"/>
    <property type="match status" value="1"/>
</dbReference>
<dbReference type="Gene3D" id="3.30.230.10">
    <property type="match status" value="1"/>
</dbReference>
<dbReference type="InterPro" id="IPR041095">
    <property type="entry name" value="EFG_II"/>
</dbReference>
<dbReference type="GO" id="GO:0005525">
    <property type="term" value="F:GTP binding"/>
    <property type="evidence" value="ECO:0007669"/>
    <property type="project" value="UniProtKB-KW"/>
</dbReference>
<keyword evidence="6" id="KW-1185">Reference proteome</keyword>
<dbReference type="PANTHER" id="PTHR43261:SF6">
    <property type="entry name" value="ELONGATION FACTOR G-LIKE PROTEIN"/>
    <property type="match status" value="1"/>
</dbReference>
<dbReference type="InterPro" id="IPR035647">
    <property type="entry name" value="EFG_III/V"/>
</dbReference>
<dbReference type="PROSITE" id="PS51722">
    <property type="entry name" value="G_TR_2"/>
    <property type="match status" value="1"/>
</dbReference>
<dbReference type="Pfam" id="PF00679">
    <property type="entry name" value="EFG_C"/>
    <property type="match status" value="1"/>
</dbReference>
<name>A0A2U3NQ13_9MYCO</name>
<dbReference type="InterPro" id="IPR047872">
    <property type="entry name" value="EFG_IV"/>
</dbReference>
<evidence type="ECO:0000256" key="2">
    <source>
        <dbReference type="ARBA" id="ARBA00023134"/>
    </source>
</evidence>
<keyword evidence="2" id="KW-0342">GTP-binding</keyword>
<dbReference type="NCBIfam" id="NF009377">
    <property type="entry name" value="PRK12740.1-1"/>
    <property type="match status" value="1"/>
</dbReference>
<dbReference type="NCBIfam" id="TIGR00231">
    <property type="entry name" value="small_GTP"/>
    <property type="match status" value="1"/>
</dbReference>
<dbReference type="RefSeq" id="WP_077086863.1">
    <property type="nucleotide sequence ID" value="NZ_LT721901.1"/>
</dbReference>
<dbReference type="Gene3D" id="2.40.30.10">
    <property type="entry name" value="Translation factors"/>
    <property type="match status" value="1"/>
</dbReference>